<accession>A0A6B0U8G1</accession>
<reference evidence="1" key="1">
    <citation type="submission" date="2019-12" db="EMBL/GenBank/DDBJ databases">
        <title>An insight into the sialome of adult female Ixodes ricinus ticks feeding for 6 days.</title>
        <authorList>
            <person name="Perner J."/>
            <person name="Ribeiro J.M.C."/>
        </authorList>
    </citation>
    <scope>NUCLEOTIDE SEQUENCE</scope>
    <source>
        <strain evidence="1">Semi-engorged</strain>
        <tissue evidence="1">Salivary glands</tissue>
    </source>
</reference>
<evidence type="ECO:0000313" key="1">
    <source>
        <dbReference type="EMBL" id="MXU84950.1"/>
    </source>
</evidence>
<organism evidence="1">
    <name type="scientific">Ixodes ricinus</name>
    <name type="common">Common tick</name>
    <name type="synonym">Acarus ricinus</name>
    <dbReference type="NCBI Taxonomy" id="34613"/>
    <lineage>
        <taxon>Eukaryota</taxon>
        <taxon>Metazoa</taxon>
        <taxon>Ecdysozoa</taxon>
        <taxon>Arthropoda</taxon>
        <taxon>Chelicerata</taxon>
        <taxon>Arachnida</taxon>
        <taxon>Acari</taxon>
        <taxon>Parasitiformes</taxon>
        <taxon>Ixodida</taxon>
        <taxon>Ixodoidea</taxon>
        <taxon>Ixodidae</taxon>
        <taxon>Ixodinae</taxon>
        <taxon>Ixodes</taxon>
    </lineage>
</organism>
<sequence length="83" mass="9736">MVVVCTLVCELAPGWFSFLHYVKMTTSQLSCSLPAFTRHSWRFCVRQATREGVRKPVSRRQTGRYGKWPPFLLLTFHHLRVKP</sequence>
<name>A0A6B0U8G1_IXORI</name>
<dbReference type="AlphaFoldDB" id="A0A6B0U8G1"/>
<proteinExistence type="predicted"/>
<protein>
    <submittedName>
        <fullName evidence="1">Uncharacterized protein</fullName>
    </submittedName>
</protein>
<dbReference type="EMBL" id="GIFC01002867">
    <property type="protein sequence ID" value="MXU84950.1"/>
    <property type="molecule type" value="Transcribed_RNA"/>
</dbReference>